<evidence type="ECO:0000313" key="1">
    <source>
        <dbReference type="EMBL" id="VVO98241.1"/>
    </source>
</evidence>
<dbReference type="Proteomes" id="UP000385207">
    <property type="component" value="Unassembled WGS sequence"/>
</dbReference>
<reference evidence="1 2" key="1">
    <citation type="submission" date="2019-09" db="EMBL/GenBank/DDBJ databases">
        <authorList>
            <person name="Chandra G."/>
            <person name="Truman W A."/>
        </authorList>
    </citation>
    <scope>NUCLEOTIDE SEQUENCE [LARGE SCALE GENOMIC DNA]</scope>
    <source>
        <strain evidence="1">PS862</strain>
    </source>
</reference>
<dbReference type="EMBL" id="CABVII010000010">
    <property type="protein sequence ID" value="VVO98241.1"/>
    <property type="molecule type" value="Genomic_DNA"/>
</dbReference>
<accession>A0A5E7K897</accession>
<protein>
    <submittedName>
        <fullName evidence="1">Uncharacterized protein</fullName>
    </submittedName>
</protein>
<proteinExistence type="predicted"/>
<gene>
    <name evidence="1" type="ORF">PS862_02705</name>
</gene>
<dbReference type="OrthoDB" id="6966833at2"/>
<dbReference type="AlphaFoldDB" id="A0A5E7K897"/>
<dbReference type="RefSeq" id="WP_150784059.1">
    <property type="nucleotide sequence ID" value="NZ_CABVHL010000016.1"/>
</dbReference>
<name>A0A5E7K897_PSEFL</name>
<organism evidence="1 2">
    <name type="scientific">Pseudomonas fluorescens</name>
    <dbReference type="NCBI Taxonomy" id="294"/>
    <lineage>
        <taxon>Bacteria</taxon>
        <taxon>Pseudomonadati</taxon>
        <taxon>Pseudomonadota</taxon>
        <taxon>Gammaproteobacteria</taxon>
        <taxon>Pseudomonadales</taxon>
        <taxon>Pseudomonadaceae</taxon>
        <taxon>Pseudomonas</taxon>
    </lineage>
</organism>
<sequence>MSVKIEHLSGQGEELWSVCFGSHSIQFRNEQGAKDYAATLKERIDAPHTFPRIHHASPNPPH</sequence>
<evidence type="ECO:0000313" key="2">
    <source>
        <dbReference type="Proteomes" id="UP000385207"/>
    </source>
</evidence>